<organism evidence="3 4">
    <name type="scientific">Terrimonas rubra</name>
    <dbReference type="NCBI Taxonomy" id="1035890"/>
    <lineage>
        <taxon>Bacteria</taxon>
        <taxon>Pseudomonadati</taxon>
        <taxon>Bacteroidota</taxon>
        <taxon>Chitinophagia</taxon>
        <taxon>Chitinophagales</taxon>
        <taxon>Chitinophagaceae</taxon>
        <taxon>Terrimonas</taxon>
    </lineage>
</organism>
<evidence type="ECO:0000313" key="4">
    <source>
        <dbReference type="Proteomes" id="UP001597511"/>
    </source>
</evidence>
<reference evidence="4" key="1">
    <citation type="journal article" date="2019" name="Int. J. Syst. Evol. Microbiol.">
        <title>The Global Catalogue of Microorganisms (GCM) 10K type strain sequencing project: providing services to taxonomists for standard genome sequencing and annotation.</title>
        <authorList>
            <consortium name="The Broad Institute Genomics Platform"/>
            <consortium name="The Broad Institute Genome Sequencing Center for Infectious Disease"/>
            <person name="Wu L."/>
            <person name="Ma J."/>
        </authorList>
    </citation>
    <scope>NUCLEOTIDE SEQUENCE [LARGE SCALE GENOMIC DNA]</scope>
    <source>
        <strain evidence="4">KCTC 23299</strain>
    </source>
</reference>
<dbReference type="InterPro" id="IPR019852">
    <property type="entry name" value="Motility-assoc_prot_GldL"/>
</dbReference>
<dbReference type="RefSeq" id="WP_386094271.1">
    <property type="nucleotide sequence ID" value="NZ_JBHUOZ010000001.1"/>
</dbReference>
<dbReference type="Pfam" id="PF22827">
    <property type="entry name" value="GldL_N"/>
    <property type="match status" value="1"/>
</dbReference>
<name>A0ABW6A2L3_9BACT</name>
<proteinExistence type="predicted"/>
<accession>A0ABW6A2L3</accession>
<protein>
    <submittedName>
        <fullName evidence="3">Gliding motility protein GldL</fullName>
    </submittedName>
</protein>
<keyword evidence="1" id="KW-0472">Membrane</keyword>
<dbReference type="InterPro" id="IPR055087">
    <property type="entry name" value="GldL-like_N"/>
</dbReference>
<dbReference type="NCBIfam" id="TIGR03513">
    <property type="entry name" value="GldL_gliding"/>
    <property type="match status" value="1"/>
</dbReference>
<dbReference type="Proteomes" id="UP001597511">
    <property type="component" value="Unassembled WGS sequence"/>
</dbReference>
<feature type="transmembrane region" description="Helical" evidence="1">
    <location>
        <begin position="41"/>
        <end position="63"/>
    </location>
</feature>
<gene>
    <name evidence="3" type="primary">gldL</name>
    <name evidence="3" type="ORF">ACFS6H_01345</name>
</gene>
<keyword evidence="1" id="KW-0812">Transmembrane</keyword>
<feature type="transmembrane region" description="Helical" evidence="1">
    <location>
        <begin position="12"/>
        <end position="29"/>
    </location>
</feature>
<evidence type="ECO:0000256" key="1">
    <source>
        <dbReference type="SAM" id="Phobius"/>
    </source>
</evidence>
<comment type="caution">
    <text evidence="3">The sequence shown here is derived from an EMBL/GenBank/DDBJ whole genome shotgun (WGS) entry which is preliminary data.</text>
</comment>
<sequence>MAAAIPSKVSKWVDVAVSFAAAIVLWGALRKITHAPDADTWLWIGLVTEAVIFALYGVLYIMYPALPDSSHSEELTVAGEVVKPAKGGAIAALDKALIDAHVSPEVLTRLGDNFKKLNETIGNMNNISDVLAATGDYTAKTKEVTVALDKVKEAYVGAANSVGAFNLATEGAKTFHDQVQVLTKNLSSLNTIYELELQESNNHLKALNGFYGKLSETSASLINSADDAKKVQEQIGSLATNLGRLNGIYGNMLTAMQGK</sequence>
<feature type="domain" description="Gliding motility protein GldL-like N-terminal" evidence="2">
    <location>
        <begin position="17"/>
        <end position="58"/>
    </location>
</feature>
<dbReference type="EMBL" id="JBHUOZ010000001">
    <property type="protein sequence ID" value="MFD2918332.1"/>
    <property type="molecule type" value="Genomic_DNA"/>
</dbReference>
<evidence type="ECO:0000313" key="3">
    <source>
        <dbReference type="EMBL" id="MFD2918332.1"/>
    </source>
</evidence>
<keyword evidence="1" id="KW-1133">Transmembrane helix</keyword>
<evidence type="ECO:0000259" key="2">
    <source>
        <dbReference type="Pfam" id="PF22827"/>
    </source>
</evidence>
<keyword evidence="4" id="KW-1185">Reference proteome</keyword>